<dbReference type="InterPro" id="IPR025997">
    <property type="entry name" value="SBP_2_dom"/>
</dbReference>
<proteinExistence type="inferred from homology"/>
<protein>
    <submittedName>
        <fullName evidence="5">Regulatory protein IclR</fullName>
    </submittedName>
</protein>
<evidence type="ECO:0000256" key="3">
    <source>
        <dbReference type="ARBA" id="ARBA00022729"/>
    </source>
</evidence>
<evidence type="ECO:0000256" key="1">
    <source>
        <dbReference type="ARBA" id="ARBA00004196"/>
    </source>
</evidence>
<dbReference type="Gene3D" id="3.40.50.2300">
    <property type="match status" value="2"/>
</dbReference>
<evidence type="ECO:0000313" key="5">
    <source>
        <dbReference type="EMBL" id="ADV82291.1"/>
    </source>
</evidence>
<dbReference type="SUPFAM" id="SSF46785">
    <property type="entry name" value="Winged helix' DNA-binding domain"/>
    <property type="match status" value="1"/>
</dbReference>
<dbReference type="RefSeq" id="WP_013568024.1">
    <property type="nucleotide sequence ID" value="NC_014963.1"/>
</dbReference>
<dbReference type="AlphaFoldDB" id="E8V1L0"/>
<dbReference type="KEGG" id="tsa:AciPR4_1468"/>
<dbReference type="PANTHER" id="PTHR46847">
    <property type="entry name" value="D-ALLOSE-BINDING PERIPLASMIC PROTEIN-RELATED"/>
    <property type="match status" value="1"/>
</dbReference>
<dbReference type="InterPro" id="IPR028082">
    <property type="entry name" value="Peripla_BP_I"/>
</dbReference>
<dbReference type="InterPro" id="IPR005471">
    <property type="entry name" value="Tscrpt_reg_IclR_N"/>
</dbReference>
<dbReference type="Gene3D" id="1.10.10.10">
    <property type="entry name" value="Winged helix-like DNA-binding domain superfamily/Winged helix DNA-binding domain"/>
    <property type="match status" value="1"/>
</dbReference>
<sequence>MSKAAKRLYLIPVLSKALDILELLQAEGEPMSLEALHRRTKVSKTTVYRVLKTFTHRGYLARSTDGLYRVVSKPKKMRFGFAAQSAEMPFSIAVTESLKAATAAAGIDLLVLDNKYDAATAIRNAEEFVKARVDLVIEFQVEQDAAPVIADKIAAAGIPMIAIDIPHPHATYFGVDNYRAGHEAGGVLAYHAQRQWNGKVDWVLGLELPEAGTLVQSRTTGAFEAVKAALPEIPVESFVRLDGRGMREKSRKVVADFLNRHPKDKGVLIAAANDTSALGALDAVRELKREKQVAIVGQDAIPEAVAEIAKNKSALIGTVSHEAAGYGTRLIHIGLALLSGQTVPPYNYAETKLVTAETAGRI</sequence>
<dbReference type="GO" id="GO:0006355">
    <property type="term" value="P:regulation of DNA-templated transcription"/>
    <property type="evidence" value="ECO:0007669"/>
    <property type="project" value="InterPro"/>
</dbReference>
<evidence type="ECO:0000256" key="2">
    <source>
        <dbReference type="ARBA" id="ARBA00007639"/>
    </source>
</evidence>
<dbReference type="EMBL" id="CP002467">
    <property type="protein sequence ID" value="ADV82291.1"/>
    <property type="molecule type" value="Genomic_DNA"/>
</dbReference>
<feature type="domain" description="HTH iclR-type" evidence="4">
    <location>
        <begin position="11"/>
        <end position="72"/>
    </location>
</feature>
<dbReference type="Pfam" id="PF09339">
    <property type="entry name" value="HTH_IclR"/>
    <property type="match status" value="1"/>
</dbReference>
<gene>
    <name evidence="5" type="ordered locus">AciPR4_1468</name>
</gene>
<dbReference type="eggNOG" id="COG1879">
    <property type="taxonomic scope" value="Bacteria"/>
</dbReference>
<dbReference type="HOGENOM" id="CLU_061792_0_0_0"/>
<dbReference type="SMART" id="SM00346">
    <property type="entry name" value="HTH_ICLR"/>
    <property type="match status" value="1"/>
</dbReference>
<dbReference type="GO" id="GO:0030246">
    <property type="term" value="F:carbohydrate binding"/>
    <property type="evidence" value="ECO:0007669"/>
    <property type="project" value="UniProtKB-ARBA"/>
</dbReference>
<keyword evidence="3" id="KW-0732">Signal</keyword>
<dbReference type="OrthoDB" id="9800520at2"/>
<dbReference type="GO" id="GO:0003677">
    <property type="term" value="F:DNA binding"/>
    <property type="evidence" value="ECO:0007669"/>
    <property type="project" value="InterPro"/>
</dbReference>
<comment type="similarity">
    <text evidence="2">Belongs to the bacterial solute-binding protein 2 family.</text>
</comment>
<dbReference type="STRING" id="401053.AciPR4_1468"/>
<organism evidence="5 6">
    <name type="scientific">Terriglobus saanensis (strain ATCC BAA-1853 / DSM 23119 / SP1PR4)</name>
    <dbReference type="NCBI Taxonomy" id="401053"/>
    <lineage>
        <taxon>Bacteria</taxon>
        <taxon>Pseudomonadati</taxon>
        <taxon>Acidobacteriota</taxon>
        <taxon>Terriglobia</taxon>
        <taxon>Terriglobales</taxon>
        <taxon>Acidobacteriaceae</taxon>
        <taxon>Terriglobus</taxon>
    </lineage>
</organism>
<evidence type="ECO:0000313" key="6">
    <source>
        <dbReference type="Proteomes" id="UP000006844"/>
    </source>
</evidence>
<dbReference type="Pfam" id="PF13407">
    <property type="entry name" value="Peripla_BP_4"/>
    <property type="match status" value="1"/>
</dbReference>
<dbReference type="SUPFAM" id="SSF53822">
    <property type="entry name" value="Periplasmic binding protein-like I"/>
    <property type="match status" value="1"/>
</dbReference>
<dbReference type="Proteomes" id="UP000006844">
    <property type="component" value="Chromosome"/>
</dbReference>
<evidence type="ECO:0000259" key="4">
    <source>
        <dbReference type="PROSITE" id="PS51077"/>
    </source>
</evidence>
<accession>E8V1L0</accession>
<comment type="subcellular location">
    <subcellularLocation>
        <location evidence="1">Cell envelope</location>
    </subcellularLocation>
</comment>
<dbReference type="CDD" id="cd01536">
    <property type="entry name" value="PBP1_ABC_sugar_binding-like"/>
    <property type="match status" value="1"/>
</dbReference>
<dbReference type="InterPro" id="IPR036390">
    <property type="entry name" value="WH_DNA-bd_sf"/>
</dbReference>
<keyword evidence="6" id="KW-1185">Reference proteome</keyword>
<dbReference type="GO" id="GO:0030313">
    <property type="term" value="C:cell envelope"/>
    <property type="evidence" value="ECO:0007669"/>
    <property type="project" value="UniProtKB-SubCell"/>
</dbReference>
<reference evidence="5 6" key="1">
    <citation type="journal article" date="2012" name="Stand. Genomic Sci.">
        <title>Complete genome sequence of Terriglobus saanensis type strain SP1PR4(T), an Acidobacteria from tundra soil.</title>
        <authorList>
            <person name="Rawat S.R."/>
            <person name="Mannisto M.K."/>
            <person name="Starovoytov V."/>
            <person name="Goodwin L."/>
            <person name="Nolan M."/>
            <person name="Hauser L."/>
            <person name="Land M."/>
            <person name="Davenport K.W."/>
            <person name="Woyke T."/>
            <person name="Haggblom M.M."/>
        </authorList>
    </citation>
    <scope>NUCLEOTIDE SEQUENCE</scope>
    <source>
        <strain evidence="6">ATCC BAA-1853 / DSM 23119 / SP1PR4</strain>
    </source>
</reference>
<dbReference type="InterPro" id="IPR036388">
    <property type="entry name" value="WH-like_DNA-bd_sf"/>
</dbReference>
<dbReference type="PANTHER" id="PTHR46847:SF1">
    <property type="entry name" value="D-ALLOSE-BINDING PERIPLASMIC PROTEIN-RELATED"/>
    <property type="match status" value="1"/>
</dbReference>
<dbReference type="PROSITE" id="PS51077">
    <property type="entry name" value="HTH_ICLR"/>
    <property type="match status" value="1"/>
</dbReference>
<name>E8V1L0_TERSS</name>